<evidence type="ECO:0000259" key="2">
    <source>
        <dbReference type="SMART" id="SM00199"/>
    </source>
</evidence>
<dbReference type="Ensembl" id="ENSLCAT00010041653.1">
    <property type="protein sequence ID" value="ENSLCAP00010040688.1"/>
    <property type="gene ID" value="ENSLCAG00010019031.1"/>
</dbReference>
<reference evidence="3" key="2">
    <citation type="submission" date="2025-08" db="UniProtKB">
        <authorList>
            <consortium name="Ensembl"/>
        </authorList>
    </citation>
    <scope>IDENTIFICATION</scope>
</reference>
<organism evidence="3 4">
    <name type="scientific">Lates calcarifer</name>
    <name type="common">Barramundi</name>
    <name type="synonym">Holocentrus calcarifer</name>
    <dbReference type="NCBI Taxonomy" id="8187"/>
    <lineage>
        <taxon>Eukaryota</taxon>
        <taxon>Metazoa</taxon>
        <taxon>Chordata</taxon>
        <taxon>Craniata</taxon>
        <taxon>Vertebrata</taxon>
        <taxon>Euteleostomi</taxon>
        <taxon>Actinopterygii</taxon>
        <taxon>Neopterygii</taxon>
        <taxon>Teleostei</taxon>
        <taxon>Neoteleostei</taxon>
        <taxon>Acanthomorphata</taxon>
        <taxon>Carangaria</taxon>
        <taxon>Carangaria incertae sedis</taxon>
        <taxon>Centropomidae</taxon>
        <taxon>Lates</taxon>
    </lineage>
</organism>
<name>A0A4W6ERW5_LATCA</name>
<feature type="domain" description="Chemokine interleukin-8-like" evidence="2">
    <location>
        <begin position="1"/>
        <end position="52"/>
    </location>
</feature>
<keyword evidence="4" id="KW-1185">Reference proteome</keyword>
<dbReference type="InParanoid" id="A0A4W6ERW5"/>
<protein>
    <recommendedName>
        <fullName evidence="2">Chemokine interleukin-8-like domain-containing protein</fullName>
    </recommendedName>
</protein>
<dbReference type="GO" id="GO:0005615">
    <property type="term" value="C:extracellular space"/>
    <property type="evidence" value="ECO:0007669"/>
    <property type="project" value="UniProtKB-KW"/>
</dbReference>
<dbReference type="Pfam" id="PF00048">
    <property type="entry name" value="IL8"/>
    <property type="match status" value="1"/>
</dbReference>
<dbReference type="GO" id="GO:0008009">
    <property type="term" value="F:chemokine activity"/>
    <property type="evidence" value="ECO:0007669"/>
    <property type="project" value="InterPro"/>
</dbReference>
<dbReference type="AlphaFoldDB" id="A0A4W6ERW5"/>
<dbReference type="InterPro" id="IPR001811">
    <property type="entry name" value="Chemokine_IL8-like_dom"/>
</dbReference>
<dbReference type="SUPFAM" id="SSF54117">
    <property type="entry name" value="Interleukin 8-like chemokines"/>
    <property type="match status" value="1"/>
</dbReference>
<sequence>MSSCLCVRLSNTKVTVKKIVNYTIQSDVFLQFHTRLCSDPNNNWAKRAMKKVDEETKVQLKVEQNDEGSASGITMATSTTPKISSHCVYTQCKYQM</sequence>
<reference evidence="4" key="1">
    <citation type="submission" date="2015-09" db="EMBL/GenBank/DDBJ databases">
        <authorList>
            <person name="Sai Rama Sridatta P."/>
        </authorList>
    </citation>
    <scope>NUCLEOTIDE SEQUENCE [LARGE SCALE GENOMIC DNA]</scope>
</reference>
<evidence type="ECO:0000313" key="3">
    <source>
        <dbReference type="Ensembl" id="ENSLCAP00010040688.1"/>
    </source>
</evidence>
<dbReference type="GeneTree" id="ENSGT00940000175314"/>
<dbReference type="Gene3D" id="2.40.50.40">
    <property type="match status" value="1"/>
</dbReference>
<proteinExistence type="predicted"/>
<dbReference type="Proteomes" id="UP000314980">
    <property type="component" value="Unassembled WGS sequence"/>
</dbReference>
<reference evidence="3" key="3">
    <citation type="submission" date="2025-09" db="UniProtKB">
        <authorList>
            <consortium name="Ensembl"/>
        </authorList>
    </citation>
    <scope>IDENTIFICATION</scope>
</reference>
<dbReference type="InterPro" id="IPR036048">
    <property type="entry name" value="Interleukin_8-like_sf"/>
</dbReference>
<evidence type="ECO:0000256" key="1">
    <source>
        <dbReference type="ARBA" id="ARBA00022514"/>
    </source>
</evidence>
<accession>A0A4W6ERW5</accession>
<keyword evidence="1" id="KW-0202">Cytokine</keyword>
<dbReference type="GO" id="GO:0006955">
    <property type="term" value="P:immune response"/>
    <property type="evidence" value="ECO:0007669"/>
    <property type="project" value="InterPro"/>
</dbReference>
<evidence type="ECO:0000313" key="4">
    <source>
        <dbReference type="Proteomes" id="UP000314980"/>
    </source>
</evidence>
<dbReference type="SMART" id="SM00199">
    <property type="entry name" value="SCY"/>
    <property type="match status" value="1"/>
</dbReference>